<evidence type="ECO:0000313" key="1">
    <source>
        <dbReference type="EMBL" id="KAJ3605710.1"/>
    </source>
</evidence>
<keyword evidence="2" id="KW-1185">Reference proteome</keyword>
<accession>A0A9Q0IPJ3</accession>
<reference evidence="1" key="1">
    <citation type="submission" date="2022-07" db="EMBL/GenBank/DDBJ databases">
        <title>Chromosome-level genome of Muraenolepis orangiensis.</title>
        <authorList>
            <person name="Kim J."/>
        </authorList>
    </citation>
    <scope>NUCLEOTIDE SEQUENCE</scope>
    <source>
        <strain evidence="1">KU_S4_2022</strain>
        <tissue evidence="1">Muscle</tissue>
    </source>
</reference>
<dbReference type="AlphaFoldDB" id="A0A9Q0IPJ3"/>
<dbReference type="EMBL" id="JANIIK010000043">
    <property type="protein sequence ID" value="KAJ3605710.1"/>
    <property type="molecule type" value="Genomic_DNA"/>
</dbReference>
<dbReference type="Proteomes" id="UP001148018">
    <property type="component" value="Unassembled WGS sequence"/>
</dbReference>
<proteinExistence type="predicted"/>
<comment type="caution">
    <text evidence="1">The sequence shown here is derived from an EMBL/GenBank/DDBJ whole genome shotgun (WGS) entry which is preliminary data.</text>
</comment>
<name>A0A9Q0IPJ3_9TELE</name>
<gene>
    <name evidence="1" type="ORF">NHX12_027754</name>
</gene>
<evidence type="ECO:0000313" key="2">
    <source>
        <dbReference type="Proteomes" id="UP001148018"/>
    </source>
</evidence>
<sequence length="138" mass="15258">MTQRCDWSSNEAVPDSLMRGGLAAGRVMMSVEFLVITSPEAYAPARTRQWCLRSLGSSHQPESQTGRNPKASSLFFCPHPSPVWSLLPTQGDGALVKRQEIADSCAVEINSVVKDLINPWGFATAEMFDYRSDFLQGY</sequence>
<organism evidence="1 2">
    <name type="scientific">Muraenolepis orangiensis</name>
    <name type="common">Patagonian moray cod</name>
    <dbReference type="NCBI Taxonomy" id="630683"/>
    <lineage>
        <taxon>Eukaryota</taxon>
        <taxon>Metazoa</taxon>
        <taxon>Chordata</taxon>
        <taxon>Craniata</taxon>
        <taxon>Vertebrata</taxon>
        <taxon>Euteleostomi</taxon>
        <taxon>Actinopterygii</taxon>
        <taxon>Neopterygii</taxon>
        <taxon>Teleostei</taxon>
        <taxon>Neoteleostei</taxon>
        <taxon>Acanthomorphata</taxon>
        <taxon>Zeiogadaria</taxon>
        <taxon>Gadariae</taxon>
        <taxon>Gadiformes</taxon>
        <taxon>Muraenolepidoidei</taxon>
        <taxon>Muraenolepididae</taxon>
        <taxon>Muraenolepis</taxon>
    </lineage>
</organism>
<protein>
    <submittedName>
        <fullName evidence="1">Uncharacterized protein</fullName>
    </submittedName>
</protein>